<evidence type="ECO:0000313" key="2">
    <source>
        <dbReference type="Proteomes" id="UP000199506"/>
    </source>
</evidence>
<dbReference type="AlphaFoldDB" id="A0A1H7NGN1"/>
<dbReference type="RefSeq" id="WP_180365887.1">
    <property type="nucleotide sequence ID" value="NZ_FOAK01000012.1"/>
</dbReference>
<organism evidence="1 2">
    <name type="scientific">Methanobrevibacter gottschalkii</name>
    <dbReference type="NCBI Taxonomy" id="190974"/>
    <lineage>
        <taxon>Archaea</taxon>
        <taxon>Methanobacteriati</taxon>
        <taxon>Methanobacteriota</taxon>
        <taxon>Methanomada group</taxon>
        <taxon>Methanobacteria</taxon>
        <taxon>Methanobacteriales</taxon>
        <taxon>Methanobacteriaceae</taxon>
        <taxon>Methanobrevibacter</taxon>
    </lineage>
</organism>
<dbReference type="Proteomes" id="UP000199506">
    <property type="component" value="Unassembled WGS sequence"/>
</dbReference>
<protein>
    <submittedName>
        <fullName evidence="1">Uncharacterized protein</fullName>
    </submittedName>
</protein>
<dbReference type="EMBL" id="FOAK01000012">
    <property type="protein sequence ID" value="SEL22692.1"/>
    <property type="molecule type" value="Genomic_DNA"/>
</dbReference>
<accession>A0A1H7NGN1</accession>
<evidence type="ECO:0000313" key="1">
    <source>
        <dbReference type="EMBL" id="SEL22692.1"/>
    </source>
</evidence>
<sequence length="55" mass="6392">MGYDRFTKFNLDLIKNLPAAMQAELITFEEVIPIYVAITFDYNGLFLIKPKTIFC</sequence>
<reference evidence="1 2" key="1">
    <citation type="submission" date="2016-10" db="EMBL/GenBank/DDBJ databases">
        <authorList>
            <person name="de Groot N.N."/>
        </authorList>
    </citation>
    <scope>NUCLEOTIDE SEQUENCE [LARGE SCALE GENOMIC DNA]</scope>
    <source>
        <strain evidence="1 2">DSM 11978</strain>
    </source>
</reference>
<proteinExistence type="predicted"/>
<name>A0A1H7NGN1_9EURY</name>
<gene>
    <name evidence="1" type="ORF">SAMN05216439_0207</name>
</gene>